<evidence type="ECO:0000313" key="1">
    <source>
        <dbReference type="EMBL" id="OWZ85051.1"/>
    </source>
</evidence>
<sequence>MAGIYYNTKGEYVKTWLYTLSVFRNICAHYGRLYDRKLKITPKLFRRDRKRGIRNDTVFSALFVAGRLSKDNDEWGNFVTSLSALVERYEIVDLNLMGFPIQWEGVLRKGIS</sequence>
<evidence type="ECO:0008006" key="3">
    <source>
        <dbReference type="Google" id="ProtNLM"/>
    </source>
</evidence>
<organism evidence="1 2">
    <name type="scientific">Natranaerobius trueperi</name>
    <dbReference type="NCBI Taxonomy" id="759412"/>
    <lineage>
        <taxon>Bacteria</taxon>
        <taxon>Bacillati</taxon>
        <taxon>Bacillota</taxon>
        <taxon>Clostridia</taxon>
        <taxon>Natranaerobiales</taxon>
        <taxon>Natranaerobiaceae</taxon>
        <taxon>Natranaerobius</taxon>
    </lineage>
</organism>
<evidence type="ECO:0000313" key="2">
    <source>
        <dbReference type="Proteomes" id="UP000214588"/>
    </source>
</evidence>
<gene>
    <name evidence="1" type="ORF">CDO51_01255</name>
</gene>
<dbReference type="AlphaFoldDB" id="A0A226C1I8"/>
<accession>A0A226C1I8</accession>
<dbReference type="Proteomes" id="UP000214588">
    <property type="component" value="Unassembled WGS sequence"/>
</dbReference>
<reference evidence="1 2" key="1">
    <citation type="submission" date="2017-06" db="EMBL/GenBank/DDBJ databases">
        <title>Draft Genome Sequence of Natranaerobius trueperi halophilic, alkalithermophilic bacteria from soda lakes.</title>
        <authorList>
            <person name="Zhao B."/>
        </authorList>
    </citation>
    <scope>NUCLEOTIDE SEQUENCE [LARGE SCALE GENOMIC DNA]</scope>
    <source>
        <strain evidence="1 2">DSM 18760</strain>
    </source>
</reference>
<name>A0A226C1I8_9FIRM</name>
<protein>
    <recommendedName>
        <fullName evidence="3">Abi family protein</fullName>
    </recommendedName>
</protein>
<dbReference type="OrthoDB" id="5363652at2"/>
<dbReference type="EMBL" id="NIQC01000001">
    <property type="protein sequence ID" value="OWZ85051.1"/>
    <property type="molecule type" value="Genomic_DNA"/>
</dbReference>
<proteinExistence type="predicted"/>
<keyword evidence="2" id="KW-1185">Reference proteome</keyword>
<comment type="caution">
    <text evidence="1">The sequence shown here is derived from an EMBL/GenBank/DDBJ whole genome shotgun (WGS) entry which is preliminary data.</text>
</comment>